<keyword evidence="8" id="KW-1185">Reference proteome</keyword>
<evidence type="ECO:0000313" key="7">
    <source>
        <dbReference type="EMBL" id="SCZ98883.1"/>
    </source>
</evidence>
<evidence type="ECO:0000256" key="2">
    <source>
        <dbReference type="ARBA" id="ARBA00022554"/>
    </source>
</evidence>
<evidence type="ECO:0000259" key="6">
    <source>
        <dbReference type="PROSITE" id="PS50195"/>
    </source>
</evidence>
<dbReference type="Proteomes" id="UP000249723">
    <property type="component" value="Unassembled WGS sequence"/>
</dbReference>
<dbReference type="GO" id="GO:0035091">
    <property type="term" value="F:phosphatidylinositol binding"/>
    <property type="evidence" value="ECO:0007669"/>
    <property type="project" value="InterPro"/>
</dbReference>
<dbReference type="SMART" id="SM00397">
    <property type="entry name" value="t_SNARE"/>
    <property type="match status" value="1"/>
</dbReference>
<dbReference type="SUPFAM" id="SSF64268">
    <property type="entry name" value="PX domain"/>
    <property type="match status" value="1"/>
</dbReference>
<dbReference type="InterPro" id="IPR036871">
    <property type="entry name" value="PX_dom_sf"/>
</dbReference>
<evidence type="ECO:0000256" key="3">
    <source>
        <dbReference type="ARBA" id="ARBA00023054"/>
    </source>
</evidence>
<sequence>MPSLSLAPNTVIQSISVPSHSLRSTPAPAHIVYHIDVTTPSRVYSVSHRYNAFVQLVQDLQTENAGHKVPLALPSRRGASSIFSLVGVGGGSGSNLSEAQLLQRRQGLENFLRGLLADKDRRWASSKAFREFLAAPSMTEEEGSAFTPLTWMTEQQALVVLARELRATFAKRDALLLQRDHSAHATGQEGKRGLVSLVARLGTLTKGLAGLAKTGLPQGELQRRGDLIAQLQDETETLGAIAAAVPRVGAASIGKPEEPVSAQRGALLGARSSTKPAARVLGQPVETAETRPLDNAGLMQLQQQYVAEQDDKLDSLTAALRRQRALGEMISQELSEQEELLDHLDKGLDRTGGKLKTAEKLMKKL</sequence>
<proteinExistence type="predicted"/>
<accession>A0A2X0LRK3</accession>
<name>A0A2X0LRK3_9BASI</name>
<protein>
    <submittedName>
        <fullName evidence="7">BZ3500_MvSof-1268-A1-R1_Chr3-1g05683 protein</fullName>
    </submittedName>
</protein>
<dbReference type="OrthoDB" id="428895at2759"/>
<dbReference type="InterPro" id="IPR000727">
    <property type="entry name" value="T_SNARE_dom"/>
</dbReference>
<comment type="function">
    <text evidence="4">Essential for proper morphogenesis of the vacuole. May exist as structural reinforcement on the surface of the vacuolar membrane and be required for maintenance against rupture by osmotic pressure.</text>
</comment>
<dbReference type="PROSITE" id="PS50192">
    <property type="entry name" value="T_SNARE"/>
    <property type="match status" value="1"/>
</dbReference>
<comment type="subcellular location">
    <subcellularLocation>
        <location evidence="1">Vacuole</location>
    </subcellularLocation>
</comment>
<dbReference type="Gene3D" id="1.20.5.110">
    <property type="match status" value="1"/>
</dbReference>
<dbReference type="Gene3D" id="3.30.1520.10">
    <property type="entry name" value="Phox-like domain"/>
    <property type="match status" value="1"/>
</dbReference>
<dbReference type="InterPro" id="IPR001683">
    <property type="entry name" value="PX_dom"/>
</dbReference>
<feature type="domain" description="PX" evidence="6">
    <location>
        <begin position="11"/>
        <end position="140"/>
    </location>
</feature>
<organism evidence="7 8">
    <name type="scientific">Microbotryum saponariae</name>
    <dbReference type="NCBI Taxonomy" id="289078"/>
    <lineage>
        <taxon>Eukaryota</taxon>
        <taxon>Fungi</taxon>
        <taxon>Dikarya</taxon>
        <taxon>Basidiomycota</taxon>
        <taxon>Pucciniomycotina</taxon>
        <taxon>Microbotryomycetes</taxon>
        <taxon>Microbotryales</taxon>
        <taxon>Microbotryaceae</taxon>
        <taxon>Microbotryum</taxon>
    </lineage>
</organism>
<evidence type="ECO:0000256" key="1">
    <source>
        <dbReference type="ARBA" id="ARBA00004116"/>
    </source>
</evidence>
<keyword evidence="2" id="KW-0926">Vacuole</keyword>
<dbReference type="SMART" id="SM00312">
    <property type="entry name" value="PX"/>
    <property type="match status" value="1"/>
</dbReference>
<keyword evidence="3" id="KW-0175">Coiled coil</keyword>
<dbReference type="STRING" id="289078.A0A2X0LRK3"/>
<dbReference type="AlphaFoldDB" id="A0A2X0LRK3"/>
<evidence type="ECO:0000256" key="4">
    <source>
        <dbReference type="ARBA" id="ARBA00054927"/>
    </source>
</evidence>
<dbReference type="GO" id="GO:0016192">
    <property type="term" value="P:vesicle-mediated transport"/>
    <property type="evidence" value="ECO:0007669"/>
    <property type="project" value="UniProtKB-ARBA"/>
</dbReference>
<evidence type="ECO:0000313" key="8">
    <source>
        <dbReference type="Proteomes" id="UP000249723"/>
    </source>
</evidence>
<reference evidence="8" key="1">
    <citation type="submission" date="2016-10" db="EMBL/GenBank/DDBJ databases">
        <authorList>
            <person name="Jeantristanb JTB J.-T."/>
            <person name="Ricardo R."/>
        </authorList>
    </citation>
    <scope>NUCLEOTIDE SEQUENCE [LARGE SCALE GENOMIC DNA]</scope>
</reference>
<evidence type="ECO:0000259" key="5">
    <source>
        <dbReference type="PROSITE" id="PS50192"/>
    </source>
</evidence>
<feature type="domain" description="T-SNARE coiled-coil homology" evidence="5">
    <location>
        <begin position="303"/>
        <end position="365"/>
    </location>
</feature>
<dbReference type="FunFam" id="1.20.5.110:FF:000058">
    <property type="entry name" value="VAM7p Vacuolar SNARE protein"/>
    <property type="match status" value="1"/>
</dbReference>
<dbReference type="CDD" id="cd15858">
    <property type="entry name" value="SNARE_VAM7"/>
    <property type="match status" value="1"/>
</dbReference>
<dbReference type="SUPFAM" id="SSF58038">
    <property type="entry name" value="SNARE fusion complex"/>
    <property type="match status" value="1"/>
</dbReference>
<dbReference type="EMBL" id="FMWP01000096">
    <property type="protein sequence ID" value="SCZ98883.1"/>
    <property type="molecule type" value="Genomic_DNA"/>
</dbReference>
<dbReference type="GO" id="GO:0097576">
    <property type="term" value="P:vacuole fusion"/>
    <property type="evidence" value="ECO:0007669"/>
    <property type="project" value="UniProtKB-ARBA"/>
</dbReference>
<dbReference type="GO" id="GO:0007034">
    <property type="term" value="P:vacuolar transport"/>
    <property type="evidence" value="ECO:0007669"/>
    <property type="project" value="UniProtKB-ARBA"/>
</dbReference>
<gene>
    <name evidence="7" type="ORF">BZ3500_MVSOF-1268-A1-R1_CHR3-1G05683</name>
</gene>
<dbReference type="Pfam" id="PF00787">
    <property type="entry name" value="PX"/>
    <property type="match status" value="1"/>
</dbReference>
<dbReference type="PROSITE" id="PS50195">
    <property type="entry name" value="PX"/>
    <property type="match status" value="1"/>
</dbReference>
<dbReference type="GO" id="GO:0000329">
    <property type="term" value="C:fungal-type vacuole membrane"/>
    <property type="evidence" value="ECO:0007669"/>
    <property type="project" value="UniProtKB-ARBA"/>
</dbReference>